<gene>
    <name evidence="1" type="ORF">KAREZI_24</name>
</gene>
<dbReference type="SUPFAM" id="SSF52540">
    <property type="entry name" value="P-loop containing nucleoside triphosphate hydrolases"/>
    <property type="match status" value="1"/>
</dbReference>
<protein>
    <submittedName>
        <fullName evidence="1">DNA encapsidation protein</fullName>
    </submittedName>
</protein>
<keyword evidence="2" id="KW-1185">Reference proteome</keyword>
<evidence type="ECO:0000313" key="1">
    <source>
        <dbReference type="EMBL" id="QDH50345.1"/>
    </source>
</evidence>
<organism evidence="1 2">
    <name type="scientific">Bacillus phage Karezi</name>
    <dbReference type="NCBI Taxonomy" id="2591398"/>
    <lineage>
        <taxon>Viruses</taxon>
        <taxon>Duplodnaviria</taxon>
        <taxon>Heunggongvirae</taxon>
        <taxon>Uroviricota</taxon>
        <taxon>Caudoviricetes</taxon>
        <taxon>Salasmaviridae</taxon>
        <taxon>Tatarstanvirinae</taxon>
        <taxon>Karezivirus</taxon>
        <taxon>Karezivirus karezi</taxon>
    </lineage>
</organism>
<evidence type="ECO:0000313" key="2">
    <source>
        <dbReference type="Proteomes" id="UP000317352"/>
    </source>
</evidence>
<sequence length="334" mass="39208">MDEKLFWNPQKLLSYDRILSCVIGARGVGKSFAIKCKLVDDFIKHGRQFFYLRMYKTELKNKDKFFDDIAFKFPNAKFEVKGNELIINGKVAGWAIPISAWQSLKSTPYPNVYTIFFDEFIREKDMVGYPPDIVGSLLNVMDTVFRLRDKSQYRVICASNSVTVVNPYFLYFNFFPKNGQQFTKNDSIVVEVVENQAFADKRRETRFGKLIAGTPYEEMAIENKFTGDSDTFVEKRPRTAKFNFAIKYEGRIFGIWVDRESMTMHLSDSYDPKSKEIYALTSDDLTEKHMLVLGWKNHYKLKKMVSAFTKGMMRFENQVIRNKGYEIFRNMRIY</sequence>
<dbReference type="Proteomes" id="UP000317352">
    <property type="component" value="Genome"/>
</dbReference>
<reference evidence="1 2" key="1">
    <citation type="submission" date="2019-06" db="EMBL/GenBank/DDBJ databases">
        <authorList>
            <person name="Sanders K."/>
            <person name="Barth R."/>
            <person name="Bowles K."/>
            <person name="Glasgow G."/>
            <person name="Gloe M."/>
            <person name="Lewis H."/>
            <person name="McGough T."/>
            <person name="Nutbrown S."/>
            <person name="Romulus S."/>
            <person name="Sergiano J."/>
            <person name="Shin D."/>
            <person name="Suresh M."/>
            <person name="Johnson A."/>
            <person name="Temple L."/>
        </authorList>
    </citation>
    <scope>NUCLEOTIDE SEQUENCE [LARGE SCALE GENOMIC DNA]</scope>
</reference>
<dbReference type="InterPro" id="IPR008784">
    <property type="entry name" value="Podovirus_Gp16"/>
</dbReference>
<dbReference type="Pfam" id="PF05894">
    <property type="entry name" value="Podovirus_Gp16"/>
    <property type="match status" value="1"/>
</dbReference>
<dbReference type="InterPro" id="IPR027417">
    <property type="entry name" value="P-loop_NTPase"/>
</dbReference>
<dbReference type="EMBL" id="MN082625">
    <property type="protein sequence ID" value="QDH50345.1"/>
    <property type="molecule type" value="Genomic_DNA"/>
</dbReference>
<proteinExistence type="predicted"/>
<name>A0A514AAS1_9CAUD</name>
<accession>A0A514AAS1</accession>